<evidence type="ECO:0000313" key="1">
    <source>
        <dbReference type="EMBL" id="QBK93672.1"/>
    </source>
</evidence>
<gene>
    <name evidence="1" type="ORF">LCPAC404_03760</name>
</gene>
<reference evidence="1" key="1">
    <citation type="journal article" date="2019" name="MBio">
        <title>Virus Genomes from Deep Sea Sediments Expand the Ocean Megavirome and Support Independent Origins of Viral Gigantism.</title>
        <authorList>
            <person name="Backstrom D."/>
            <person name="Yutin N."/>
            <person name="Jorgensen S.L."/>
            <person name="Dharamshi J."/>
            <person name="Homa F."/>
            <person name="Zaremba-Niedwiedzka K."/>
            <person name="Spang A."/>
            <person name="Wolf Y.I."/>
            <person name="Koonin E.V."/>
            <person name="Ettema T.J."/>
        </authorList>
    </citation>
    <scope>NUCLEOTIDE SEQUENCE</scope>
</reference>
<proteinExistence type="predicted"/>
<protein>
    <submittedName>
        <fullName evidence="1">Uncharacterized protein</fullName>
    </submittedName>
</protein>
<dbReference type="EMBL" id="MK500602">
    <property type="protein sequence ID" value="QBK93672.1"/>
    <property type="molecule type" value="Genomic_DNA"/>
</dbReference>
<name>A0A481ZEM2_9VIRU</name>
<accession>A0A481ZEM2</accession>
<sequence length="81" mass="9251">MTTEEKESAGTIDRKGNLIINGSFVSWNSPLVRNSEHFQIMFVNAITETCDRLRKPDLVSGSRYPKKRDNAIRFVGHLLRS</sequence>
<organism evidence="1">
    <name type="scientific">Pithovirus LCPAC404</name>
    <dbReference type="NCBI Taxonomy" id="2506597"/>
    <lineage>
        <taxon>Viruses</taxon>
        <taxon>Pithoviruses</taxon>
    </lineage>
</organism>